<comment type="caution">
    <text evidence="1">The sequence shown here is derived from an EMBL/GenBank/DDBJ whole genome shotgun (WGS) entry which is preliminary data.</text>
</comment>
<name>A0A3D9B084_9FLAO</name>
<accession>A0A3D9B084</accession>
<dbReference type="EMBL" id="QNVV01000010">
    <property type="protein sequence ID" value="REC47050.1"/>
    <property type="molecule type" value="Genomic_DNA"/>
</dbReference>
<dbReference type="RefSeq" id="WP_115928645.1">
    <property type="nucleotide sequence ID" value="NZ_QNVV01000010.1"/>
</dbReference>
<sequence length="260" mass="29493">MLKEGIKILAELSNGDEHTVSINSGTESPQNNKYVKGALIPKNTFRSLSDSEKEIVFAAKEHAMSFGYNEIIKVISLPESIQNGIKNINLNAVESYEELEKTVAHDDFKVLAKDLMSYVLSKSIHSEIHNLGIQIEPGNEYTTTKQDDQYVGLHIDSWDRQPLSERKKSKNRICFNIGKEARYLYFINIPANQLSTEDSDAPVDEIVTEFLATHPEYPVLRIRINPFEGYIAPTEYIIHDGSTSGNPFKDITFTIRSYFQ</sequence>
<dbReference type="AlphaFoldDB" id="A0A3D9B084"/>
<keyword evidence="2" id="KW-1185">Reference proteome</keyword>
<proteinExistence type="predicted"/>
<reference evidence="1 2" key="1">
    <citation type="submission" date="2018-06" db="EMBL/GenBank/DDBJ databases">
        <title>Novel Chryseobacterium species.</title>
        <authorList>
            <person name="Newman J."/>
            <person name="Hugo C."/>
            <person name="Oosthuizen L."/>
            <person name="Charimba G."/>
        </authorList>
    </citation>
    <scope>NUCLEOTIDE SEQUENCE [LARGE SCALE GENOMIC DNA]</scope>
    <source>
        <strain evidence="1 2">7_F195</strain>
    </source>
</reference>
<dbReference type="OrthoDB" id="4312010at2"/>
<protein>
    <submittedName>
        <fullName evidence="1">Uncharacterized protein</fullName>
    </submittedName>
</protein>
<evidence type="ECO:0000313" key="2">
    <source>
        <dbReference type="Proteomes" id="UP000256257"/>
    </source>
</evidence>
<evidence type="ECO:0000313" key="1">
    <source>
        <dbReference type="EMBL" id="REC47050.1"/>
    </source>
</evidence>
<dbReference type="Proteomes" id="UP000256257">
    <property type="component" value="Unassembled WGS sequence"/>
</dbReference>
<gene>
    <name evidence="1" type="ORF">DRF67_12610</name>
</gene>
<organism evidence="1 2">
    <name type="scientific">Chryseobacterium pennipullorum</name>
    <dbReference type="NCBI Taxonomy" id="2258963"/>
    <lineage>
        <taxon>Bacteria</taxon>
        <taxon>Pseudomonadati</taxon>
        <taxon>Bacteroidota</taxon>
        <taxon>Flavobacteriia</taxon>
        <taxon>Flavobacteriales</taxon>
        <taxon>Weeksellaceae</taxon>
        <taxon>Chryseobacterium group</taxon>
        <taxon>Chryseobacterium</taxon>
    </lineage>
</organism>